<keyword evidence="4" id="KW-1185">Reference proteome</keyword>
<dbReference type="Gene3D" id="3.60.10.10">
    <property type="entry name" value="Endonuclease/exonuclease/phosphatase"/>
    <property type="match status" value="1"/>
</dbReference>
<feature type="transmembrane region" description="Helical" evidence="1">
    <location>
        <begin position="86"/>
        <end position="101"/>
    </location>
</feature>
<dbReference type="Pfam" id="PF03372">
    <property type="entry name" value="Exo_endo_phos"/>
    <property type="match status" value="1"/>
</dbReference>
<keyword evidence="1" id="KW-1133">Transmembrane helix</keyword>
<name>A0A1Q4VCI0_9ACTN</name>
<dbReference type="GO" id="GO:0003824">
    <property type="term" value="F:catalytic activity"/>
    <property type="evidence" value="ECO:0007669"/>
    <property type="project" value="InterPro"/>
</dbReference>
<dbReference type="Proteomes" id="UP000186455">
    <property type="component" value="Unassembled WGS sequence"/>
</dbReference>
<dbReference type="InterPro" id="IPR005135">
    <property type="entry name" value="Endo/exonuclease/phosphatase"/>
</dbReference>
<evidence type="ECO:0000256" key="1">
    <source>
        <dbReference type="SAM" id="Phobius"/>
    </source>
</evidence>
<evidence type="ECO:0000313" key="4">
    <source>
        <dbReference type="Proteomes" id="UP000186455"/>
    </source>
</evidence>
<proteinExistence type="predicted"/>
<evidence type="ECO:0000259" key="2">
    <source>
        <dbReference type="Pfam" id="PF03372"/>
    </source>
</evidence>
<evidence type="ECO:0000313" key="3">
    <source>
        <dbReference type="EMBL" id="OKH95533.1"/>
    </source>
</evidence>
<feature type="transmembrane region" description="Helical" evidence="1">
    <location>
        <begin position="28"/>
        <end position="48"/>
    </location>
</feature>
<organism evidence="3 4">
    <name type="scientific">Streptomyces uncialis</name>
    <dbReference type="NCBI Taxonomy" id="1048205"/>
    <lineage>
        <taxon>Bacteria</taxon>
        <taxon>Bacillati</taxon>
        <taxon>Actinomycetota</taxon>
        <taxon>Actinomycetes</taxon>
        <taxon>Kitasatosporales</taxon>
        <taxon>Streptomycetaceae</taxon>
        <taxon>Streptomyces</taxon>
    </lineage>
</organism>
<sequence>MDMATATRSDGSTFPGLPPYEGRRRAGAGAWFAGLLLLGVSVVMGCRIADVDGVTPVPQLLAFLPWLLAPTALALLLAALARWRTGLVWGVLALGAVAWYTEPYGKVSDPAGQALARLRVMTSNVEYGGATDALIKAAGRERPDLLFVQECDPGCLAALRGKLGGDYPHSSAVEEYGAAGSAILSRTPLRRTGGIPGSTLGMPGAVAEVKGRPVRLQLAHPMPPLPGELGTWRRELDALHDFAAAGDGPTIVAGDFNATQDHAAFRRLLDTGLRDGARIADASRTATWPASTARLIGAQIDHVLVSEEFAASGARFLDLGDTDHRTVVVDLTLHETPGAARAE</sequence>
<protein>
    <submittedName>
        <fullName evidence="3">Membrane protein</fullName>
    </submittedName>
</protein>
<comment type="caution">
    <text evidence="3">The sequence shown here is derived from an EMBL/GenBank/DDBJ whole genome shotgun (WGS) entry which is preliminary data.</text>
</comment>
<gene>
    <name evidence="3" type="ORF">AB852_01540</name>
</gene>
<feature type="transmembrane region" description="Helical" evidence="1">
    <location>
        <begin position="60"/>
        <end position="80"/>
    </location>
</feature>
<accession>A0A1Q4VCI0</accession>
<keyword evidence="1" id="KW-0472">Membrane</keyword>
<dbReference type="InterPro" id="IPR036691">
    <property type="entry name" value="Endo/exonu/phosph_ase_sf"/>
</dbReference>
<dbReference type="AlphaFoldDB" id="A0A1Q4VCI0"/>
<dbReference type="EMBL" id="LFBV01000001">
    <property type="protein sequence ID" value="OKH95533.1"/>
    <property type="molecule type" value="Genomic_DNA"/>
</dbReference>
<keyword evidence="1" id="KW-0812">Transmembrane</keyword>
<reference evidence="3 4" key="1">
    <citation type="submission" date="2015-06" db="EMBL/GenBank/DDBJ databases">
        <title>Cloning and characterization of the uncialamcin biosynthetic gene cluster.</title>
        <authorList>
            <person name="Yan X."/>
            <person name="Huang T."/>
            <person name="Ge H."/>
            <person name="Shen B."/>
        </authorList>
    </citation>
    <scope>NUCLEOTIDE SEQUENCE [LARGE SCALE GENOMIC DNA]</scope>
    <source>
        <strain evidence="3 4">DCA2648</strain>
    </source>
</reference>
<dbReference type="SUPFAM" id="SSF56219">
    <property type="entry name" value="DNase I-like"/>
    <property type="match status" value="1"/>
</dbReference>
<feature type="domain" description="Endonuclease/exonuclease/phosphatase" evidence="2">
    <location>
        <begin position="121"/>
        <end position="324"/>
    </location>
</feature>